<evidence type="ECO:0000313" key="3">
    <source>
        <dbReference type="Proteomes" id="UP000595917"/>
    </source>
</evidence>
<proteinExistence type="predicted"/>
<accession>A0A7T7XNI0</accession>
<sequence>MDTGLTIAIIILFGFIGFFIRFFLVVKITRDRLNKASEIRVKKIREALYDWKIATIPDLDPIQEDVTGLTPIKNASISIIQKIYEFDPTTLTSIKEEAENQNNQHILRMIKSTIG</sequence>
<dbReference type="AlphaFoldDB" id="A0A7T7XNI0"/>
<name>A0A7T7XNI0_9SPIR</name>
<dbReference type="KEGG" id="bhc:JFL75_01315"/>
<keyword evidence="1" id="KW-1133">Transmembrane helix</keyword>
<keyword evidence="1" id="KW-0472">Membrane</keyword>
<dbReference type="Proteomes" id="UP000595917">
    <property type="component" value="Chromosome"/>
</dbReference>
<keyword evidence="1" id="KW-0812">Transmembrane</keyword>
<protein>
    <submittedName>
        <fullName evidence="2">Uncharacterized protein</fullName>
    </submittedName>
</protein>
<reference evidence="2" key="1">
    <citation type="submission" date="2021-01" db="EMBL/GenBank/DDBJ databases">
        <title>Description of Breznakiella homolactica.</title>
        <authorList>
            <person name="Song Y."/>
            <person name="Brune A."/>
        </authorList>
    </citation>
    <scope>NUCLEOTIDE SEQUENCE</scope>
    <source>
        <strain evidence="2">RmG30</strain>
    </source>
</reference>
<keyword evidence="3" id="KW-1185">Reference proteome</keyword>
<evidence type="ECO:0000256" key="1">
    <source>
        <dbReference type="SAM" id="Phobius"/>
    </source>
</evidence>
<evidence type="ECO:0000313" key="2">
    <source>
        <dbReference type="EMBL" id="QQO09586.1"/>
    </source>
</evidence>
<feature type="transmembrane region" description="Helical" evidence="1">
    <location>
        <begin position="6"/>
        <end position="26"/>
    </location>
</feature>
<dbReference type="EMBL" id="CP067089">
    <property type="protein sequence ID" value="QQO09586.1"/>
    <property type="molecule type" value="Genomic_DNA"/>
</dbReference>
<organism evidence="2 3">
    <name type="scientific">Breznakiella homolactica</name>
    <dbReference type="NCBI Taxonomy" id="2798577"/>
    <lineage>
        <taxon>Bacteria</taxon>
        <taxon>Pseudomonadati</taxon>
        <taxon>Spirochaetota</taxon>
        <taxon>Spirochaetia</taxon>
        <taxon>Spirochaetales</taxon>
        <taxon>Breznakiellaceae</taxon>
        <taxon>Breznakiella</taxon>
    </lineage>
</organism>
<gene>
    <name evidence="2" type="ORF">JFL75_01315</name>
</gene>
<dbReference type="RefSeq" id="WP_215626889.1">
    <property type="nucleotide sequence ID" value="NZ_CP067089.2"/>
</dbReference>